<reference evidence="1" key="1">
    <citation type="submission" date="2020-05" db="EMBL/GenBank/DDBJ databases">
        <title>Large-scale comparative analyses of tick genomes elucidate their genetic diversity and vector capacities.</title>
        <authorList>
            <person name="Jia N."/>
            <person name="Wang J."/>
            <person name="Shi W."/>
            <person name="Du L."/>
            <person name="Sun Y."/>
            <person name="Zhan W."/>
            <person name="Jiang J."/>
            <person name="Wang Q."/>
            <person name="Zhang B."/>
            <person name="Ji P."/>
            <person name="Sakyi L.B."/>
            <person name="Cui X."/>
            <person name="Yuan T."/>
            <person name="Jiang B."/>
            <person name="Yang W."/>
            <person name="Lam T.T.-Y."/>
            <person name="Chang Q."/>
            <person name="Ding S."/>
            <person name="Wang X."/>
            <person name="Zhu J."/>
            <person name="Ruan X."/>
            <person name="Zhao L."/>
            <person name="Wei J."/>
            <person name="Que T."/>
            <person name="Du C."/>
            <person name="Cheng J."/>
            <person name="Dai P."/>
            <person name="Han X."/>
            <person name="Huang E."/>
            <person name="Gao Y."/>
            <person name="Liu J."/>
            <person name="Shao H."/>
            <person name="Ye R."/>
            <person name="Li L."/>
            <person name="Wei W."/>
            <person name="Wang X."/>
            <person name="Wang C."/>
            <person name="Yang T."/>
            <person name="Huo Q."/>
            <person name="Li W."/>
            <person name="Guo W."/>
            <person name="Chen H."/>
            <person name="Zhou L."/>
            <person name="Ni X."/>
            <person name="Tian J."/>
            <person name="Zhou Y."/>
            <person name="Sheng Y."/>
            <person name="Liu T."/>
            <person name="Pan Y."/>
            <person name="Xia L."/>
            <person name="Li J."/>
            <person name="Zhao F."/>
            <person name="Cao W."/>
        </authorList>
    </citation>
    <scope>NUCLEOTIDE SEQUENCE</scope>
    <source>
        <strain evidence="1">Dsil-2018</strain>
    </source>
</reference>
<dbReference type="Proteomes" id="UP000821865">
    <property type="component" value="Chromosome 10"/>
</dbReference>
<name>A0ACB8DRN9_DERSI</name>
<sequence length="706" mass="78428">MGCAFEGKDTGRHAVMDFRLTEPRLSPEQQALFMRIGLCLLALVVVMTTVLLVLSRSHYGLPLRLRGGASAAERFTRRAAQLCNTTSCRLTATLLKASTRETLDHRGSPCDNLYAYVCSGWLQEPSFTSTHDKQMALLTWHARSGLRRIAQRANTTDHVVTGVRGNLQSNQQPPTTSNQQGPVGIGQVTSSSAKAAVLYSRCLAASMEHRADALAAFLQDLGLGTFGDVVEYPVELAIKLDLYYDLKTLFDLRRHPTWQRQDGRPLLSMGRRTDLEPWRRERNRMRRDLTYLKFVQRYVNAILVHANNSTDTNGNVYQADTSGLIAHRIMTTEEVVLAMIAVIPDDDPSHYHAIVPLMPSSSSSLWPPSLAINNFSEVAVGHPAVLGYQDFLMYDLPPSGVTAYVTWELVRQLVPLADQKFSQSTAEATCFEAVYRLMPYPILMPGIEALDSYKGWLEAELIFRDVAEALVNFMNVHGVAVRAQTATFTLPLPTARDLDAFYDDLRVSEDYGQRSFLESYLTALSQIRKKELLSVAYGDSVSYYPLPPPRSPDVTATGRGRVPLTWLFPPRFGADAPPSLNYGGFALQLVADLLRGASLNHSRLREGRDNSDWARLVLATEVVAAFVERHFEVGQPLVLPGLEFLSEDMLFFVSACAGSCAKGDPSAPYRCNLIAKSSPNFARAFGCRRGSRMSPPKLCLYSNRTR</sequence>
<organism evidence="1 2">
    <name type="scientific">Dermacentor silvarum</name>
    <name type="common">Tick</name>
    <dbReference type="NCBI Taxonomy" id="543639"/>
    <lineage>
        <taxon>Eukaryota</taxon>
        <taxon>Metazoa</taxon>
        <taxon>Ecdysozoa</taxon>
        <taxon>Arthropoda</taxon>
        <taxon>Chelicerata</taxon>
        <taxon>Arachnida</taxon>
        <taxon>Acari</taxon>
        <taxon>Parasitiformes</taxon>
        <taxon>Ixodida</taxon>
        <taxon>Ixodoidea</taxon>
        <taxon>Ixodidae</taxon>
        <taxon>Rhipicephalinae</taxon>
        <taxon>Dermacentor</taxon>
    </lineage>
</organism>
<keyword evidence="2" id="KW-1185">Reference proteome</keyword>
<proteinExistence type="predicted"/>
<accession>A0ACB8DRN9</accession>
<evidence type="ECO:0000313" key="2">
    <source>
        <dbReference type="Proteomes" id="UP000821865"/>
    </source>
</evidence>
<protein>
    <submittedName>
        <fullName evidence="1">Uncharacterized protein</fullName>
    </submittedName>
</protein>
<gene>
    <name evidence="1" type="ORF">HPB49_024894</name>
</gene>
<comment type="caution">
    <text evidence="1">The sequence shown here is derived from an EMBL/GenBank/DDBJ whole genome shotgun (WGS) entry which is preliminary data.</text>
</comment>
<dbReference type="EMBL" id="CM023479">
    <property type="protein sequence ID" value="KAH7975207.1"/>
    <property type="molecule type" value="Genomic_DNA"/>
</dbReference>
<evidence type="ECO:0000313" key="1">
    <source>
        <dbReference type="EMBL" id="KAH7975207.1"/>
    </source>
</evidence>